<dbReference type="Pfam" id="PF01753">
    <property type="entry name" value="zf-MYND"/>
    <property type="match status" value="1"/>
</dbReference>
<dbReference type="STRING" id="230819.A0A5C3L3I0"/>
<accession>A0A5C3L3I0</accession>
<keyword evidence="1" id="KW-0479">Metal-binding</keyword>
<dbReference type="OrthoDB" id="3040823at2759"/>
<dbReference type="AlphaFoldDB" id="A0A5C3L3I0"/>
<dbReference type="GO" id="GO:0008270">
    <property type="term" value="F:zinc ion binding"/>
    <property type="evidence" value="ECO:0007669"/>
    <property type="project" value="UniProtKB-KW"/>
</dbReference>
<dbReference type="PANTHER" id="PTHR46758">
    <property type="entry name" value="MYND DOMAIN-CONTAINING"/>
    <property type="match status" value="1"/>
</dbReference>
<evidence type="ECO:0000259" key="5">
    <source>
        <dbReference type="PROSITE" id="PS50865"/>
    </source>
</evidence>
<reference evidence="6 7" key="1">
    <citation type="journal article" date="2019" name="Nat. Ecol. Evol.">
        <title>Megaphylogeny resolves global patterns of mushroom evolution.</title>
        <authorList>
            <person name="Varga T."/>
            <person name="Krizsan K."/>
            <person name="Foldi C."/>
            <person name="Dima B."/>
            <person name="Sanchez-Garcia M."/>
            <person name="Sanchez-Ramirez S."/>
            <person name="Szollosi G.J."/>
            <person name="Szarkandi J.G."/>
            <person name="Papp V."/>
            <person name="Albert L."/>
            <person name="Andreopoulos W."/>
            <person name="Angelini C."/>
            <person name="Antonin V."/>
            <person name="Barry K.W."/>
            <person name="Bougher N.L."/>
            <person name="Buchanan P."/>
            <person name="Buyck B."/>
            <person name="Bense V."/>
            <person name="Catcheside P."/>
            <person name="Chovatia M."/>
            <person name="Cooper J."/>
            <person name="Damon W."/>
            <person name="Desjardin D."/>
            <person name="Finy P."/>
            <person name="Geml J."/>
            <person name="Haridas S."/>
            <person name="Hughes K."/>
            <person name="Justo A."/>
            <person name="Karasinski D."/>
            <person name="Kautmanova I."/>
            <person name="Kiss B."/>
            <person name="Kocsube S."/>
            <person name="Kotiranta H."/>
            <person name="LaButti K.M."/>
            <person name="Lechner B.E."/>
            <person name="Liimatainen K."/>
            <person name="Lipzen A."/>
            <person name="Lukacs Z."/>
            <person name="Mihaltcheva S."/>
            <person name="Morgado L.N."/>
            <person name="Niskanen T."/>
            <person name="Noordeloos M.E."/>
            <person name="Ohm R.A."/>
            <person name="Ortiz-Santana B."/>
            <person name="Ovrebo C."/>
            <person name="Racz N."/>
            <person name="Riley R."/>
            <person name="Savchenko A."/>
            <person name="Shiryaev A."/>
            <person name="Soop K."/>
            <person name="Spirin V."/>
            <person name="Szebenyi C."/>
            <person name="Tomsovsky M."/>
            <person name="Tulloss R.E."/>
            <person name="Uehling J."/>
            <person name="Grigoriev I.V."/>
            <person name="Vagvolgyi C."/>
            <person name="Papp T."/>
            <person name="Martin F.M."/>
            <person name="Miettinen O."/>
            <person name="Hibbett D.S."/>
            <person name="Nagy L.G."/>
        </authorList>
    </citation>
    <scope>NUCLEOTIDE SEQUENCE [LARGE SCALE GENOMIC DNA]</scope>
    <source>
        <strain evidence="6 7">CBS 121175</strain>
    </source>
</reference>
<sequence length="631" mass="69807">MSGPTPSPSIALSKFNKSPKKVLENAKNGVLPDLLDVVNYWHLAGPKLLALGVTDVFLHHLDASKTPINVTSRSLESLVCRYAWLSLVGLSKFGNFFNDDSVKAGEYDAQIIAGWPGLFKWSAYFFAAYVEPPGSNPQRRKNAIELISGSWYSVCRTEAVIETMVRTKGSLEIATRMWILQDADPGVPSIMDIPSATAALNVLIKKHHEGVYDRVVSAAGGKAEHVAKMALSRIRSGIKDHSRIHETRTILSMDLAIHLSRPANHPLRHAFLNGNTIVLCTNIAVTVSQLMISGGHPDLIGVMADAFTYLANCLPSTDGFSWVTQSVKAGLLTAYVDCSPFFARLDEDDQAMMLEIIDKTLPKYLVYRSVAEAVHASLANLKAVQKGRVESSVAKDKWREFHRLAMDRYSVTQQAKAMKGKLATCDNVECQRIDDKDTFRRCSACYTSLYCSKECQVAAWKAGHKNMCILKQQERLEGKYQSISKSDAAFWHFLAPHDACRELPSLLRLAKAEYPGVPLNQLYIAIDYTVNPNKFSVIPLADYETRTPATSGSPNSEARNDALIERVRENVGKFTLLQSRIANGQGLQMVVTLISGKFWEQLGDGIEELQKAMAKMALNSWLTAQGEEATF</sequence>
<dbReference type="InterPro" id="IPR044508">
    <property type="entry name" value="At5g50450/At1g67340-like"/>
</dbReference>
<dbReference type="Proteomes" id="UP000307440">
    <property type="component" value="Unassembled WGS sequence"/>
</dbReference>
<protein>
    <recommendedName>
        <fullName evidence="5">MYND-type domain-containing protein</fullName>
    </recommendedName>
</protein>
<dbReference type="EMBL" id="ML210163">
    <property type="protein sequence ID" value="TFK27569.1"/>
    <property type="molecule type" value="Genomic_DNA"/>
</dbReference>
<keyword evidence="3" id="KW-0862">Zinc</keyword>
<feature type="domain" description="MYND-type" evidence="5">
    <location>
        <begin position="427"/>
        <end position="468"/>
    </location>
</feature>
<evidence type="ECO:0000256" key="2">
    <source>
        <dbReference type="ARBA" id="ARBA00022771"/>
    </source>
</evidence>
<name>A0A5C3L3I0_COPMA</name>
<evidence type="ECO:0000256" key="3">
    <source>
        <dbReference type="ARBA" id="ARBA00022833"/>
    </source>
</evidence>
<organism evidence="6 7">
    <name type="scientific">Coprinopsis marcescibilis</name>
    <name type="common">Agaric fungus</name>
    <name type="synonym">Psathyrella marcescibilis</name>
    <dbReference type="NCBI Taxonomy" id="230819"/>
    <lineage>
        <taxon>Eukaryota</taxon>
        <taxon>Fungi</taxon>
        <taxon>Dikarya</taxon>
        <taxon>Basidiomycota</taxon>
        <taxon>Agaricomycotina</taxon>
        <taxon>Agaricomycetes</taxon>
        <taxon>Agaricomycetidae</taxon>
        <taxon>Agaricales</taxon>
        <taxon>Agaricineae</taxon>
        <taxon>Psathyrellaceae</taxon>
        <taxon>Coprinopsis</taxon>
    </lineage>
</organism>
<dbReference type="InterPro" id="IPR002893">
    <property type="entry name" value="Znf_MYND"/>
</dbReference>
<keyword evidence="7" id="KW-1185">Reference proteome</keyword>
<evidence type="ECO:0000313" key="6">
    <source>
        <dbReference type="EMBL" id="TFK27569.1"/>
    </source>
</evidence>
<dbReference type="SUPFAM" id="SSF144232">
    <property type="entry name" value="HIT/MYND zinc finger-like"/>
    <property type="match status" value="1"/>
</dbReference>
<evidence type="ECO:0000256" key="4">
    <source>
        <dbReference type="PROSITE-ProRule" id="PRU00134"/>
    </source>
</evidence>
<dbReference type="PANTHER" id="PTHR46758:SF2">
    <property type="entry name" value="OJ1485_B09.11 PROTEIN"/>
    <property type="match status" value="1"/>
</dbReference>
<dbReference type="PROSITE" id="PS50865">
    <property type="entry name" value="ZF_MYND_2"/>
    <property type="match status" value="1"/>
</dbReference>
<gene>
    <name evidence="6" type="ORF">FA15DRAFT_666240</name>
</gene>
<proteinExistence type="predicted"/>
<dbReference type="Gene3D" id="6.10.140.2220">
    <property type="match status" value="1"/>
</dbReference>
<evidence type="ECO:0000313" key="7">
    <source>
        <dbReference type="Proteomes" id="UP000307440"/>
    </source>
</evidence>
<keyword evidence="2 4" id="KW-0863">Zinc-finger</keyword>
<evidence type="ECO:0000256" key="1">
    <source>
        <dbReference type="ARBA" id="ARBA00022723"/>
    </source>
</evidence>